<accession>A0ABT5ZQZ2</accession>
<evidence type="ECO:0000313" key="2">
    <source>
        <dbReference type="Proteomes" id="UP001216579"/>
    </source>
</evidence>
<dbReference type="Proteomes" id="UP001216579">
    <property type="component" value="Unassembled WGS sequence"/>
</dbReference>
<organism evidence="1 2">
    <name type="scientific">Streptomyces silvisoli</name>
    <dbReference type="NCBI Taxonomy" id="3034235"/>
    <lineage>
        <taxon>Bacteria</taxon>
        <taxon>Bacillati</taxon>
        <taxon>Actinomycetota</taxon>
        <taxon>Actinomycetes</taxon>
        <taxon>Kitasatosporales</taxon>
        <taxon>Streptomycetaceae</taxon>
        <taxon>Streptomyces</taxon>
    </lineage>
</organism>
<dbReference type="EMBL" id="JARJBC010000016">
    <property type="protein sequence ID" value="MDF3292245.1"/>
    <property type="molecule type" value="Genomic_DNA"/>
</dbReference>
<keyword evidence="2" id="KW-1185">Reference proteome</keyword>
<evidence type="ECO:0000313" key="1">
    <source>
        <dbReference type="EMBL" id="MDF3292245.1"/>
    </source>
</evidence>
<sequence>MTETLLRLRADAYYMPVRDGIWIRTTAGSFTLRGPNAAAWVQQLAPLLDGGVRPEQLYASLRPEQVDYVRKLIGALESRQVLRREPDTEDPRLAEAFPQQMEFLRHMTPDAQTALQRVRSAQVAVVGDARRATVLAAALAETGFADIAVVDGEPDAELRELAEEYAERGRPLRLGSSSGLEGRTVVGVFGADEADAAFALADRAAEAGVGAWLGVVRGQAMLLKGQLPGSGTACLRCAWRKLVHPCVALPASDGLGHTQVALAAAVLGQELFQHVATREVDRLAEGVVVDLTRLSIWRTAVDPDPGCPAADVHADDPAPVAREGRYPDVVFGARCFGPLVTCSPKQYRQLPLTAVRLETNPPGRVAPVAHGDGPLIVAETMADARHEAALLAVRDAVAGHTGEQFDVGTDRSEALGRALLRWADTRLSDGWAPAEPGSGGQVRARLAGLAGDLPPVVLEAHACGLWRAKAAGRRPLTGIDAEHAQERALLAALGAVQLSGELSGETDAPVPAAKPRHPAVAELDRICSALGRTVRPVGLPPLVSGHLVGVSL</sequence>
<name>A0ABT5ZQZ2_9ACTN</name>
<comment type="caution">
    <text evidence="1">The sequence shown here is derived from an EMBL/GenBank/DDBJ whole genome shotgun (WGS) entry which is preliminary data.</text>
</comment>
<evidence type="ECO:0008006" key="3">
    <source>
        <dbReference type="Google" id="ProtNLM"/>
    </source>
</evidence>
<gene>
    <name evidence="1" type="ORF">P3G67_24015</name>
</gene>
<proteinExistence type="predicted"/>
<protein>
    <recommendedName>
        <fullName evidence="3">Thiazole-containing bacteriocin maturation protein</fullName>
    </recommendedName>
</protein>
<dbReference type="RefSeq" id="WP_276095323.1">
    <property type="nucleotide sequence ID" value="NZ_JARJBC010000016.1"/>
</dbReference>
<reference evidence="1 2" key="1">
    <citation type="submission" date="2023-03" db="EMBL/GenBank/DDBJ databases">
        <title>Draft genome sequence of Streptomyces sp. RB6PN23 isolated from peat swamp forest in Thailand.</title>
        <authorList>
            <person name="Klaysubun C."/>
            <person name="Duangmal K."/>
        </authorList>
    </citation>
    <scope>NUCLEOTIDE SEQUENCE [LARGE SCALE GENOMIC DNA]</scope>
    <source>
        <strain evidence="1 2">RB6PN23</strain>
    </source>
</reference>